<dbReference type="PROSITE" id="PS51156">
    <property type="entry name" value="ELM2"/>
    <property type="match status" value="1"/>
</dbReference>
<dbReference type="Pfam" id="PF13912">
    <property type="entry name" value="zf-C2H2_6"/>
    <property type="match status" value="2"/>
</dbReference>
<evidence type="ECO:0000313" key="13">
    <source>
        <dbReference type="Proteomes" id="UP000515202"/>
    </source>
</evidence>
<feature type="compositionally biased region" description="Low complexity" evidence="9">
    <location>
        <begin position="1014"/>
        <end position="1028"/>
    </location>
</feature>
<dbReference type="InterPro" id="IPR017884">
    <property type="entry name" value="SANT_dom"/>
</dbReference>
<evidence type="ECO:0000256" key="6">
    <source>
        <dbReference type="ARBA" id="ARBA00023163"/>
    </source>
</evidence>
<proteinExistence type="predicted"/>
<feature type="compositionally biased region" description="Low complexity" evidence="9">
    <location>
        <begin position="334"/>
        <end position="350"/>
    </location>
</feature>
<reference evidence="14" key="1">
    <citation type="submission" date="2025-08" db="UniProtKB">
        <authorList>
            <consortium name="RefSeq"/>
        </authorList>
    </citation>
    <scope>IDENTIFICATION</scope>
    <source>
        <tissue evidence="14">Kidney</tissue>
    </source>
</reference>
<feature type="region of interest" description="Disordered" evidence="9">
    <location>
        <begin position="568"/>
        <end position="588"/>
    </location>
</feature>
<feature type="domain" description="C2H2-type" evidence="10">
    <location>
        <begin position="513"/>
        <end position="540"/>
    </location>
</feature>
<dbReference type="SMART" id="SM00717">
    <property type="entry name" value="SANT"/>
    <property type="match status" value="1"/>
</dbReference>
<feature type="compositionally biased region" description="Pro residues" evidence="9">
    <location>
        <begin position="579"/>
        <end position="588"/>
    </location>
</feature>
<dbReference type="PANTHER" id="PTHR16089">
    <property type="entry name" value="REST COREPRESSOR COREST PROTEIN-RELATED"/>
    <property type="match status" value="1"/>
</dbReference>
<dbReference type="GO" id="GO:0005667">
    <property type="term" value="C:transcription regulator complex"/>
    <property type="evidence" value="ECO:0007669"/>
    <property type="project" value="TreeGrafter"/>
</dbReference>
<evidence type="ECO:0000256" key="5">
    <source>
        <dbReference type="ARBA" id="ARBA00023125"/>
    </source>
</evidence>
<dbReference type="SUPFAM" id="SSF46689">
    <property type="entry name" value="Homeodomain-like"/>
    <property type="match status" value="1"/>
</dbReference>
<accession>A0A6P6C8F1</accession>
<evidence type="ECO:0000256" key="3">
    <source>
        <dbReference type="ARBA" id="ARBA00022990"/>
    </source>
</evidence>
<feature type="region of interest" description="Disordered" evidence="9">
    <location>
        <begin position="881"/>
        <end position="943"/>
    </location>
</feature>
<feature type="region of interest" description="Disordered" evidence="9">
    <location>
        <begin position="334"/>
        <end position="356"/>
    </location>
</feature>
<dbReference type="AlphaFoldDB" id="A0A6P6C8F1"/>
<feature type="compositionally biased region" description="Polar residues" evidence="9">
    <location>
        <begin position="408"/>
        <end position="421"/>
    </location>
</feature>
<feature type="domain" description="C2H2-type" evidence="10">
    <location>
        <begin position="1034"/>
        <end position="1061"/>
    </location>
</feature>
<keyword evidence="7" id="KW-0539">Nucleus</keyword>
<dbReference type="Pfam" id="PF01448">
    <property type="entry name" value="ELM2"/>
    <property type="match status" value="1"/>
</dbReference>
<evidence type="ECO:0000259" key="10">
    <source>
        <dbReference type="PROSITE" id="PS50157"/>
    </source>
</evidence>
<gene>
    <name evidence="14" type="primary">TRERF1</name>
</gene>
<feature type="compositionally biased region" description="Acidic residues" evidence="9">
    <location>
        <begin position="892"/>
        <end position="906"/>
    </location>
</feature>
<keyword evidence="13" id="KW-1185">Reference proteome</keyword>
<dbReference type="Gene3D" id="3.30.160.60">
    <property type="entry name" value="Classic Zinc Finger"/>
    <property type="match status" value="1"/>
</dbReference>
<keyword evidence="3" id="KW-0007">Acetylation</keyword>
<evidence type="ECO:0000256" key="1">
    <source>
        <dbReference type="ARBA" id="ARBA00004123"/>
    </source>
</evidence>
<protein>
    <submittedName>
        <fullName evidence="14">Transcriptional-regulating factor 1 isoform X10</fullName>
    </submittedName>
</protein>
<dbReference type="GO" id="GO:0003714">
    <property type="term" value="F:transcription corepressor activity"/>
    <property type="evidence" value="ECO:0007669"/>
    <property type="project" value="TreeGrafter"/>
</dbReference>
<dbReference type="InterPro" id="IPR051066">
    <property type="entry name" value="Trans_reg/Corepressor"/>
</dbReference>
<dbReference type="InterPro" id="IPR001005">
    <property type="entry name" value="SANT/Myb"/>
</dbReference>
<keyword evidence="8" id="KW-0863">Zinc-finger</keyword>
<sequence length="1148" mass="127147">MGDQQLYKTNHVAHSGENLFYQQPPLGVHSGLNHNYGNTVTGAGMDAPQASPISPHFPQDTRDGLGLPVGSKNLGQVDTSRQGGWGGHAGPGNHVQLRGNLTNSNMMWGAPAQAEPTDGYQYTYSQASEIRTQKLTSGVLHKLDSFTQVFANQNLRIQVNNMAQVLHTQSAVMDGAPDSALRQLLSQKPIESSAPAIPSRYQQVSQQSHPGFTGGLSKPALQVGQHPNQGHLYYDYQQPLAQMSVQGGQPLQAPQMLSQHMQQIQQHQYYPQQQQQQQQQAGQQRMSMQEMQQQQQQQQQIRPPQPQQQPQQQLQLRQSSMQIPQYYQSPPMMQHLQEQQQQQQMHLQPPSYHRDPHQYTPEQAHAVQLIQLGSMPQYYYQEPQQPYSHPLYQQSHLSQHQQREDSQPKTYPSDRQTQVMLSSHGDLGPPDTGMGDPASSDLNRVSSALPHRPLLSPSGIHLNNMAPQHQQLSPSAMWPQMHLPDGRAQPGSPESSGQPKGVFGEQFDAKNKLTCSICLKEFKSLPALNGHMRSHGGMRASPSLKQEIPRKHQPAIAKAEEPLKTAPEKKKFRHRPEPLFIPPPPSYNPNPANSYSGATLYQSQLRSPRVLGDHLLLDPAHELPPYTPPPMLSPVRQGSGLFSNVLISGHGPGAHPQLPLTPLTPTPRVLLCRSNSIDGSNVTVTPGPGEQTVDVEPRINIGLRFQAEIPELQDVSALAQDTHKATLVWKPWPELENHDLQQRVENLLNLCCSSALPGGGTNSEFALHSLFEAKGDVMAALEMLLLRKPVRLKCHPLANYHYAGSDKWTSLERKLFNKALATYSKDFIFVQKMVKSKTVAQCVEYYYTWKKITRLGRKHRTRLTETIDDCVVSEAAELSHILAPLPPHTQTSEEEEELEEEEEDPEEDRKSTREEESEVPKSPEPQPGPVLAPTEGPPLQALSQPSGSFICEMPNCGADCRCHVTPFLPQVFSSRQALNGHARIHGGTNQVTKARGAVPSGKQKPGSAQSGYCSVKSSPSHSTTSGETDPTTIFPCKECGKVFFKIKSRNAHMKTHRQQEEQQRQKAQKAAFAAEMAATIERTTGPVGAPGLLPLDQLSLIKPIKDVDILDDDVVQQLGGVMEEAEVVDTDLLLDDQDSVLLQGDTEL</sequence>
<dbReference type="SMART" id="SM00355">
    <property type="entry name" value="ZnF_C2H2"/>
    <property type="match status" value="3"/>
</dbReference>
<dbReference type="InterPro" id="IPR000949">
    <property type="entry name" value="ELM2_dom"/>
</dbReference>
<evidence type="ECO:0000256" key="7">
    <source>
        <dbReference type="ARBA" id="ARBA00023242"/>
    </source>
</evidence>
<dbReference type="PROSITE" id="PS51293">
    <property type="entry name" value="SANT"/>
    <property type="match status" value="1"/>
</dbReference>
<dbReference type="InterPro" id="IPR013087">
    <property type="entry name" value="Znf_C2H2_type"/>
</dbReference>
<keyword evidence="4" id="KW-0805">Transcription regulation</keyword>
<dbReference type="PROSITE" id="PS00028">
    <property type="entry name" value="ZINC_FINGER_C2H2_1"/>
    <property type="match status" value="2"/>
</dbReference>
<feature type="domain" description="SANT" evidence="12">
    <location>
        <begin position="803"/>
        <end position="854"/>
    </location>
</feature>
<feature type="compositionally biased region" description="Basic and acidic residues" evidence="9">
    <location>
        <begin position="907"/>
        <end position="921"/>
    </location>
</feature>
<evidence type="ECO:0000259" key="12">
    <source>
        <dbReference type="PROSITE" id="PS51293"/>
    </source>
</evidence>
<dbReference type="PANTHER" id="PTHR16089:SF19">
    <property type="entry name" value="TRANSCRIPTIONAL-REGULATING FACTOR 1"/>
    <property type="match status" value="1"/>
</dbReference>
<feature type="region of interest" description="Disordered" evidence="9">
    <location>
        <begin position="275"/>
        <end position="318"/>
    </location>
</feature>
<dbReference type="InterPro" id="IPR009057">
    <property type="entry name" value="Homeodomain-like_sf"/>
</dbReference>
<feature type="region of interest" description="Disordered" evidence="9">
    <location>
        <begin position="392"/>
        <end position="504"/>
    </location>
</feature>
<dbReference type="PROSITE" id="PS50157">
    <property type="entry name" value="ZINC_FINGER_C2H2_2"/>
    <property type="match status" value="2"/>
</dbReference>
<dbReference type="GO" id="GO:0006357">
    <property type="term" value="P:regulation of transcription by RNA polymerase II"/>
    <property type="evidence" value="ECO:0007669"/>
    <property type="project" value="TreeGrafter"/>
</dbReference>
<evidence type="ECO:0000256" key="4">
    <source>
        <dbReference type="ARBA" id="ARBA00023015"/>
    </source>
</evidence>
<dbReference type="FunFam" id="1.10.10.60:FF:000086">
    <property type="entry name" value="transcriptional-regulating factor 1 isoform X1"/>
    <property type="match status" value="1"/>
</dbReference>
<dbReference type="InterPro" id="IPR036236">
    <property type="entry name" value="Znf_C2H2_sf"/>
</dbReference>
<evidence type="ECO:0000256" key="9">
    <source>
        <dbReference type="SAM" id="MobiDB-lite"/>
    </source>
</evidence>
<keyword evidence="2" id="KW-0597">Phosphoprotein</keyword>
<dbReference type="SUPFAM" id="SSF57667">
    <property type="entry name" value="beta-beta-alpha zinc fingers"/>
    <property type="match status" value="1"/>
</dbReference>
<dbReference type="GO" id="GO:0003677">
    <property type="term" value="F:DNA binding"/>
    <property type="evidence" value="ECO:0007669"/>
    <property type="project" value="UniProtKB-KW"/>
</dbReference>
<feature type="region of interest" description="Disordered" evidence="9">
    <location>
        <begin position="981"/>
        <end position="1031"/>
    </location>
</feature>
<evidence type="ECO:0000256" key="2">
    <source>
        <dbReference type="ARBA" id="ARBA00022553"/>
    </source>
</evidence>
<feature type="region of interest" description="Disordered" evidence="9">
    <location>
        <begin position="197"/>
        <end position="226"/>
    </location>
</feature>
<keyword evidence="8" id="KW-0862">Zinc</keyword>
<dbReference type="GO" id="GO:0008270">
    <property type="term" value="F:zinc ion binding"/>
    <property type="evidence" value="ECO:0007669"/>
    <property type="project" value="UniProtKB-KW"/>
</dbReference>
<dbReference type="Gene3D" id="1.10.10.60">
    <property type="entry name" value="Homeodomain-like"/>
    <property type="match status" value="1"/>
</dbReference>
<dbReference type="RefSeq" id="XP_023383380.1">
    <property type="nucleotide sequence ID" value="XM_023527612.1"/>
</dbReference>
<keyword evidence="8" id="KW-0479">Metal-binding</keyword>
<feature type="domain" description="ELM2" evidence="11">
    <location>
        <begin position="697"/>
        <end position="788"/>
    </location>
</feature>
<name>A0A6P6C8F1_PTEVA</name>
<evidence type="ECO:0000313" key="14">
    <source>
        <dbReference type="RefSeq" id="XP_023383380.1"/>
    </source>
</evidence>
<feature type="compositionally biased region" description="Polar residues" evidence="9">
    <location>
        <begin position="465"/>
        <end position="474"/>
    </location>
</feature>
<dbReference type="GeneID" id="105288442"/>
<dbReference type="Proteomes" id="UP000515202">
    <property type="component" value="Unplaced"/>
</dbReference>
<dbReference type="CTD" id="55809"/>
<organism evidence="13 14">
    <name type="scientific">Pteropus vampyrus</name>
    <name type="common">Large flying fox</name>
    <dbReference type="NCBI Taxonomy" id="132908"/>
    <lineage>
        <taxon>Eukaryota</taxon>
        <taxon>Metazoa</taxon>
        <taxon>Chordata</taxon>
        <taxon>Craniata</taxon>
        <taxon>Vertebrata</taxon>
        <taxon>Euteleostomi</taxon>
        <taxon>Mammalia</taxon>
        <taxon>Eutheria</taxon>
        <taxon>Laurasiatheria</taxon>
        <taxon>Chiroptera</taxon>
        <taxon>Yinpterochiroptera</taxon>
        <taxon>Pteropodoidea</taxon>
        <taxon>Pteropodidae</taxon>
        <taxon>Pteropodinae</taxon>
        <taxon>Pteropus</taxon>
    </lineage>
</organism>
<feature type="compositionally biased region" description="Polar residues" evidence="9">
    <location>
        <begin position="200"/>
        <end position="210"/>
    </location>
</feature>
<comment type="subcellular location">
    <subcellularLocation>
        <location evidence="1">Nucleus</location>
    </subcellularLocation>
</comment>
<dbReference type="SMART" id="SM01189">
    <property type="entry name" value="ELM2"/>
    <property type="match status" value="1"/>
</dbReference>
<evidence type="ECO:0000256" key="8">
    <source>
        <dbReference type="PROSITE-ProRule" id="PRU00042"/>
    </source>
</evidence>
<dbReference type="GO" id="GO:0000118">
    <property type="term" value="C:histone deacetylase complex"/>
    <property type="evidence" value="ECO:0007669"/>
    <property type="project" value="TreeGrafter"/>
</dbReference>
<keyword evidence="6" id="KW-0804">Transcription</keyword>
<evidence type="ECO:0000259" key="11">
    <source>
        <dbReference type="PROSITE" id="PS51156"/>
    </source>
</evidence>
<keyword evidence="5" id="KW-0238">DNA-binding</keyword>